<reference evidence="10" key="2">
    <citation type="journal article" date="2019" name="Int. J. Syst. Evol. Microbiol.">
        <title>The Global Catalogue of Microorganisms (GCM) 10K type strain sequencing project: providing services to taxonomists for standard genome sequencing and annotation.</title>
        <authorList>
            <consortium name="The Broad Institute Genomics Platform"/>
            <consortium name="The Broad Institute Genome Sequencing Center for Infectious Disease"/>
            <person name="Wu L."/>
            <person name="Ma J."/>
        </authorList>
    </citation>
    <scope>NUCLEOTIDE SEQUENCE [LARGE SCALE GENOMIC DNA]</scope>
    <source>
        <strain evidence="10">CGMCC 1.18437</strain>
    </source>
</reference>
<dbReference type="Gene3D" id="3.40.50.1010">
    <property type="entry name" value="5'-nuclease"/>
    <property type="match status" value="1"/>
</dbReference>
<keyword evidence="3 5" id="KW-0479">Metal-binding</keyword>
<keyword evidence="4 5" id="KW-0378">Hydrolase</keyword>
<evidence type="ECO:0000256" key="5">
    <source>
        <dbReference type="HAMAP-Rule" id="MF_00265"/>
    </source>
</evidence>
<dbReference type="GO" id="GO:0016787">
    <property type="term" value="F:hydrolase activity"/>
    <property type="evidence" value="ECO:0007669"/>
    <property type="project" value="UniProtKB-KW"/>
</dbReference>
<evidence type="ECO:0000313" key="7">
    <source>
        <dbReference type="EMBL" id="GHF65128.1"/>
    </source>
</evidence>
<comment type="caution">
    <text evidence="8">The sequence shown here is derived from an EMBL/GenBank/DDBJ whole genome shotgun (WGS) entry which is preliminary data.</text>
</comment>
<evidence type="ECO:0000256" key="2">
    <source>
        <dbReference type="ARBA" id="ARBA00022722"/>
    </source>
</evidence>
<dbReference type="GO" id="GO:0090729">
    <property type="term" value="F:toxin activity"/>
    <property type="evidence" value="ECO:0007669"/>
    <property type="project" value="UniProtKB-KW"/>
</dbReference>
<dbReference type="EMBL" id="BNAJ01000023">
    <property type="protein sequence ID" value="GHF65128.1"/>
    <property type="molecule type" value="Genomic_DNA"/>
</dbReference>
<dbReference type="GO" id="GO:0004540">
    <property type="term" value="F:RNA nuclease activity"/>
    <property type="evidence" value="ECO:0007669"/>
    <property type="project" value="InterPro"/>
</dbReference>
<dbReference type="AlphaFoldDB" id="A0A7W8KJ68"/>
<dbReference type="InterPro" id="IPR029060">
    <property type="entry name" value="PIN-like_dom_sf"/>
</dbReference>
<comment type="cofactor">
    <cofactor evidence="5">
        <name>Mg(2+)</name>
        <dbReference type="ChEBI" id="CHEBI:18420"/>
    </cofactor>
</comment>
<evidence type="ECO:0000256" key="4">
    <source>
        <dbReference type="ARBA" id="ARBA00022801"/>
    </source>
</evidence>
<feature type="binding site" evidence="5">
    <location>
        <position position="106"/>
    </location>
    <ligand>
        <name>Mg(2+)</name>
        <dbReference type="ChEBI" id="CHEBI:18420"/>
    </ligand>
</feature>
<sequence length="145" mass="16015">MTASRRLLYLDTSAMMRLYTNEPRRSDVLAEQAAADGTIAHSITYVEMRAALAGRRARKLISKAAYEQALTAFESDWETIASIAVNDALLRQAGDLAEQHQLRAYDAVHLAAAVKIAPLGLRFMTFDQKLQAVAEQVLPGMVWHG</sequence>
<keyword evidence="5" id="KW-0460">Magnesium</keyword>
<proteinExistence type="inferred from homology"/>
<reference evidence="8 9" key="3">
    <citation type="submission" date="2020-08" db="EMBL/GenBank/DDBJ databases">
        <title>Genomic Encyclopedia of Type Strains, Phase IV (KMG-IV): sequencing the most valuable type-strain genomes for metagenomic binning, comparative biology and taxonomic classification.</title>
        <authorList>
            <person name="Goeker M."/>
        </authorList>
    </citation>
    <scope>NUCLEOTIDE SEQUENCE [LARGE SCALE GENOMIC DNA]</scope>
    <source>
        <strain evidence="8 9">DSM 27521</strain>
    </source>
</reference>
<keyword evidence="5" id="KW-0800">Toxin</keyword>
<dbReference type="EMBL" id="JACHFK010000023">
    <property type="protein sequence ID" value="MBB5379179.1"/>
    <property type="molecule type" value="Genomic_DNA"/>
</dbReference>
<accession>A0A7W8KJ68</accession>
<feature type="binding site" evidence="5">
    <location>
        <position position="11"/>
    </location>
    <ligand>
        <name>Mg(2+)</name>
        <dbReference type="ChEBI" id="CHEBI:18420"/>
    </ligand>
</feature>
<dbReference type="Proteomes" id="UP000619376">
    <property type="component" value="Unassembled WGS sequence"/>
</dbReference>
<dbReference type="EC" id="3.1.-.-" evidence="5"/>
<reference evidence="7" key="1">
    <citation type="journal article" date="2014" name="Int. J. Syst. Evol. Microbiol.">
        <title>Complete genome of a new Firmicutes species belonging to the dominant human colonic microbiota ('Ruminococcus bicirculans') reveals two chromosomes and a selective capacity to utilize plant glucans.</title>
        <authorList>
            <consortium name="NISC Comparative Sequencing Program"/>
            <person name="Wegmann U."/>
            <person name="Louis P."/>
            <person name="Goesmann A."/>
            <person name="Henrissat B."/>
            <person name="Duncan S.H."/>
            <person name="Flint H.J."/>
        </authorList>
    </citation>
    <scope>NUCLEOTIDE SEQUENCE</scope>
    <source>
        <strain evidence="7">CGMCC 1.18437</strain>
    </source>
</reference>
<dbReference type="CDD" id="cd09874">
    <property type="entry name" value="PIN_MT3492-like"/>
    <property type="match status" value="1"/>
</dbReference>
<evidence type="ECO:0000256" key="3">
    <source>
        <dbReference type="ARBA" id="ARBA00022723"/>
    </source>
</evidence>
<dbReference type="HAMAP" id="MF_00265">
    <property type="entry name" value="VapC_Nob1"/>
    <property type="match status" value="1"/>
</dbReference>
<keyword evidence="2 5" id="KW-0540">Nuclease</keyword>
<evidence type="ECO:0000313" key="9">
    <source>
        <dbReference type="Proteomes" id="UP000539473"/>
    </source>
</evidence>
<dbReference type="InterPro" id="IPR022907">
    <property type="entry name" value="VapC_family"/>
</dbReference>
<evidence type="ECO:0000256" key="1">
    <source>
        <dbReference type="ARBA" id="ARBA00022649"/>
    </source>
</evidence>
<keyword evidence="10" id="KW-1185">Reference proteome</keyword>
<dbReference type="InterPro" id="IPR002716">
    <property type="entry name" value="PIN_dom"/>
</dbReference>
<comment type="similarity">
    <text evidence="5">Belongs to the PINc/VapC protein family.</text>
</comment>
<evidence type="ECO:0000313" key="8">
    <source>
        <dbReference type="EMBL" id="MBB5379179.1"/>
    </source>
</evidence>
<comment type="function">
    <text evidence="5">Toxic component of a toxin-antitoxin (TA) system. An RNase.</text>
</comment>
<dbReference type="Pfam" id="PF01850">
    <property type="entry name" value="PIN"/>
    <property type="match status" value="1"/>
</dbReference>
<dbReference type="SUPFAM" id="SSF88723">
    <property type="entry name" value="PIN domain-like"/>
    <property type="match status" value="1"/>
</dbReference>
<reference evidence="7" key="4">
    <citation type="submission" date="2024-05" db="EMBL/GenBank/DDBJ databases">
        <authorList>
            <person name="Sun Q."/>
            <person name="Zhou Y."/>
        </authorList>
    </citation>
    <scope>NUCLEOTIDE SEQUENCE</scope>
    <source>
        <strain evidence="7">CGMCC 1.18437</strain>
    </source>
</reference>
<name>A0A7W8KJ68_9DEIO</name>
<dbReference type="Proteomes" id="UP000539473">
    <property type="component" value="Unassembled WGS sequence"/>
</dbReference>
<dbReference type="GO" id="GO:0000287">
    <property type="term" value="F:magnesium ion binding"/>
    <property type="evidence" value="ECO:0007669"/>
    <property type="project" value="UniProtKB-UniRule"/>
</dbReference>
<feature type="domain" description="PIN" evidence="6">
    <location>
        <begin position="9"/>
        <end position="135"/>
    </location>
</feature>
<keyword evidence="1 5" id="KW-1277">Toxin-antitoxin system</keyword>
<evidence type="ECO:0000313" key="10">
    <source>
        <dbReference type="Proteomes" id="UP000619376"/>
    </source>
</evidence>
<organism evidence="8 9">
    <name type="scientific">Deinococcus metalli</name>
    <dbReference type="NCBI Taxonomy" id="1141878"/>
    <lineage>
        <taxon>Bacteria</taxon>
        <taxon>Thermotogati</taxon>
        <taxon>Deinococcota</taxon>
        <taxon>Deinococci</taxon>
        <taxon>Deinococcales</taxon>
        <taxon>Deinococcaceae</taxon>
        <taxon>Deinococcus</taxon>
    </lineage>
</organism>
<evidence type="ECO:0000259" key="6">
    <source>
        <dbReference type="Pfam" id="PF01850"/>
    </source>
</evidence>
<protein>
    <recommendedName>
        <fullName evidence="5">Ribonuclease VapC</fullName>
        <shortName evidence="5">RNase VapC</shortName>
        <ecNumber evidence="5">3.1.-.-</ecNumber>
    </recommendedName>
    <alternativeName>
        <fullName evidence="5">Toxin VapC</fullName>
    </alternativeName>
</protein>
<dbReference type="RefSeq" id="WP_229832339.1">
    <property type="nucleotide sequence ID" value="NZ_BNAJ01000023.1"/>
</dbReference>
<gene>
    <name evidence="5" type="primary">vapC</name>
    <name evidence="7" type="ORF">GCM10017781_46080</name>
    <name evidence="8" type="ORF">HNQ07_004694</name>
</gene>